<gene>
    <name evidence="3" type="ORF">RKA07_07420</name>
</gene>
<dbReference type="SUPFAM" id="SSF56300">
    <property type="entry name" value="Metallo-dependent phosphatases"/>
    <property type="match status" value="1"/>
</dbReference>
<organism evidence="3 4">
    <name type="scientific">Marinobacter xiaoshiensis</name>
    <dbReference type="NCBI Taxonomy" id="3073652"/>
    <lineage>
        <taxon>Bacteria</taxon>
        <taxon>Pseudomonadati</taxon>
        <taxon>Pseudomonadota</taxon>
        <taxon>Gammaproteobacteria</taxon>
        <taxon>Pseudomonadales</taxon>
        <taxon>Marinobacteraceae</taxon>
        <taxon>Marinobacter</taxon>
    </lineage>
</organism>
<accession>A0ABU2HFT3</accession>
<protein>
    <submittedName>
        <fullName evidence="3">CapA family protein</fullName>
    </submittedName>
</protein>
<dbReference type="RefSeq" id="WP_310966001.1">
    <property type="nucleotide sequence ID" value="NZ_JAVMBO010000007.1"/>
</dbReference>
<reference evidence="3" key="1">
    <citation type="submission" date="2023-09" db="EMBL/GenBank/DDBJ databases">
        <title>Marinobacter sediminicola sp. nov. and Marinobacter maritimum sp. nov., isolated from marine sediment.</title>
        <authorList>
            <person name="An J."/>
        </authorList>
    </citation>
    <scope>NUCLEOTIDE SEQUENCE</scope>
    <source>
        <strain evidence="3">F60267</strain>
    </source>
</reference>
<comment type="caution">
    <text evidence="3">The sequence shown here is derived from an EMBL/GenBank/DDBJ whole genome shotgun (WGS) entry which is preliminary data.</text>
</comment>
<keyword evidence="4" id="KW-1185">Reference proteome</keyword>
<evidence type="ECO:0000313" key="4">
    <source>
        <dbReference type="Proteomes" id="UP001267407"/>
    </source>
</evidence>
<proteinExistence type="inferred from homology"/>
<feature type="domain" description="Capsule synthesis protein CapA" evidence="2">
    <location>
        <begin position="2"/>
        <end position="154"/>
    </location>
</feature>
<dbReference type="InterPro" id="IPR052169">
    <property type="entry name" value="CW_Biosynth-Accessory"/>
</dbReference>
<name>A0ABU2HFT3_9GAMM</name>
<dbReference type="PANTHER" id="PTHR33393:SF11">
    <property type="entry name" value="POLYGLUTAMINE SYNTHESIS ACCESSORY PROTEIN RV0574C-RELATED"/>
    <property type="match status" value="1"/>
</dbReference>
<dbReference type="SMART" id="SM00854">
    <property type="entry name" value="PGA_cap"/>
    <property type="match status" value="1"/>
</dbReference>
<evidence type="ECO:0000256" key="1">
    <source>
        <dbReference type="ARBA" id="ARBA00005662"/>
    </source>
</evidence>
<dbReference type="Proteomes" id="UP001267407">
    <property type="component" value="Unassembled WGS sequence"/>
</dbReference>
<dbReference type="InterPro" id="IPR029052">
    <property type="entry name" value="Metallo-depent_PP-like"/>
</dbReference>
<comment type="similarity">
    <text evidence="1">Belongs to the CapA family.</text>
</comment>
<dbReference type="InterPro" id="IPR019079">
    <property type="entry name" value="Capsule_synth_CapA"/>
</dbReference>
<evidence type="ECO:0000313" key="3">
    <source>
        <dbReference type="EMBL" id="MDS1309938.1"/>
    </source>
</evidence>
<evidence type="ECO:0000259" key="2">
    <source>
        <dbReference type="SMART" id="SM00854"/>
    </source>
</evidence>
<dbReference type="PANTHER" id="PTHR33393">
    <property type="entry name" value="POLYGLUTAMINE SYNTHESIS ACCESSORY PROTEIN RV0574C-RELATED"/>
    <property type="match status" value="1"/>
</dbReference>
<dbReference type="EMBL" id="JAVMBO010000007">
    <property type="protein sequence ID" value="MDS1309938.1"/>
    <property type="molecule type" value="Genomic_DNA"/>
</dbReference>
<sequence length="155" mass="16745">MRIMFVGDINLGEYYTSFGHGPGSYLKHSDVFENVRELFNQADFVVGNLEAPLTTHNLNPREPESVVLRGDPIHAASLKSAGFKVLQVANNHTVQHGAEGFHETVEALSAVGMCAIGLNGQAVEILEVDSQTVGFLAASDPVCQPKHEPADFELT</sequence>
<dbReference type="Pfam" id="PF09587">
    <property type="entry name" value="PGA_cap"/>
    <property type="match status" value="1"/>
</dbReference>